<dbReference type="Proteomes" id="UP001260072">
    <property type="component" value="Unassembled WGS sequence"/>
</dbReference>
<dbReference type="PANTHER" id="PTHR45947">
    <property type="entry name" value="SULFOQUINOVOSYL TRANSFERASE SQD2"/>
    <property type="match status" value="1"/>
</dbReference>
<evidence type="ECO:0000256" key="2">
    <source>
        <dbReference type="ARBA" id="ARBA00022676"/>
    </source>
</evidence>
<evidence type="ECO:0000313" key="8">
    <source>
        <dbReference type="Proteomes" id="UP001260072"/>
    </source>
</evidence>
<dbReference type="InterPro" id="IPR028098">
    <property type="entry name" value="Glyco_trans_4-like_N"/>
</dbReference>
<comment type="caution">
    <text evidence="7">The sequence shown here is derived from an EMBL/GenBank/DDBJ whole genome shotgun (WGS) entry which is preliminary data.</text>
</comment>
<evidence type="ECO:0000256" key="4">
    <source>
        <dbReference type="SAM" id="MobiDB-lite"/>
    </source>
</evidence>
<reference evidence="8" key="1">
    <citation type="submission" date="2023-07" db="EMBL/GenBank/DDBJ databases">
        <title>Description of three actinobacteria isolated from air of manufacturing shop in a pharmaceutical factory.</title>
        <authorList>
            <person name="Zhang D.-F."/>
        </authorList>
    </citation>
    <scope>NUCLEOTIDE SEQUENCE [LARGE SCALE GENOMIC DNA]</scope>
    <source>
        <strain evidence="8">CCTCC AB 2011122</strain>
    </source>
</reference>
<dbReference type="Pfam" id="PF13439">
    <property type="entry name" value="Glyco_transf_4"/>
    <property type="match status" value="1"/>
</dbReference>
<gene>
    <name evidence="7" type="ORF">RH861_08715</name>
</gene>
<feature type="domain" description="Glycosyltransferase subfamily 4-like N-terminal" evidence="6">
    <location>
        <begin position="23"/>
        <end position="199"/>
    </location>
</feature>
<accession>A0ABU1FK51</accession>
<evidence type="ECO:0000256" key="3">
    <source>
        <dbReference type="ARBA" id="ARBA00022679"/>
    </source>
</evidence>
<dbReference type="GO" id="GO:0016757">
    <property type="term" value="F:glycosyltransferase activity"/>
    <property type="evidence" value="ECO:0007669"/>
    <property type="project" value="UniProtKB-KW"/>
</dbReference>
<dbReference type="Gene3D" id="3.40.50.2000">
    <property type="entry name" value="Glycogen Phosphorylase B"/>
    <property type="match status" value="2"/>
</dbReference>
<dbReference type="EMBL" id="JAVKGS010000002">
    <property type="protein sequence ID" value="MDR5692139.1"/>
    <property type="molecule type" value="Genomic_DNA"/>
</dbReference>
<organism evidence="7 8">
    <name type="scientific">Agromyces indicus</name>
    <dbReference type="NCBI Taxonomy" id="758919"/>
    <lineage>
        <taxon>Bacteria</taxon>
        <taxon>Bacillati</taxon>
        <taxon>Actinomycetota</taxon>
        <taxon>Actinomycetes</taxon>
        <taxon>Micrococcales</taxon>
        <taxon>Microbacteriaceae</taxon>
        <taxon>Agromyces</taxon>
    </lineage>
</organism>
<keyword evidence="8" id="KW-1185">Reference proteome</keyword>
<keyword evidence="2 7" id="KW-0328">Glycosyltransferase</keyword>
<sequence length="416" mass="44692">MMRIAMVSEHASPLATLGGEDAGGQNVHVAALSRALARRGHQVRVYTRRDDPTLPRTVAFAPRVDVVHVTAGPEEQIPKDDLLPHMAALAEGIADDWRSWPPDVAHGHFWMSGIATLDAAAMIASPPAVLQTFHALGVVKRRHQGPDDTSPREREWLEPDVGRRADRVVATCSDEAFELKKLGVPRDRISVIPCGVDLHHFQPEGEREAPRRRHRVVSVGRLVPRKGVGTVIEAVSLLAAEGVDVELVVVGGAAPSGGTDPELERLAALAGRFGVTDRVELRGQVSQSELPPVYRSADVVVCAPWYEPFGIVPLEAMASGRPVVASSVGGLIDTVVHGGTGVHVPPRDAAAVAAAIRELLEDPERAERLGAAGRRRVASRYSWDRVAADTERAYRSTLSRPRVRSTAGSSAEGVLR</sequence>
<feature type="region of interest" description="Disordered" evidence="4">
    <location>
        <begin position="395"/>
        <end position="416"/>
    </location>
</feature>
<dbReference type="Pfam" id="PF00534">
    <property type="entry name" value="Glycos_transf_1"/>
    <property type="match status" value="1"/>
</dbReference>
<evidence type="ECO:0000313" key="7">
    <source>
        <dbReference type="EMBL" id="MDR5692139.1"/>
    </source>
</evidence>
<feature type="domain" description="Glycosyl transferase family 1" evidence="5">
    <location>
        <begin position="211"/>
        <end position="376"/>
    </location>
</feature>
<evidence type="ECO:0000256" key="1">
    <source>
        <dbReference type="ARBA" id="ARBA00021292"/>
    </source>
</evidence>
<dbReference type="InterPro" id="IPR050194">
    <property type="entry name" value="Glycosyltransferase_grp1"/>
</dbReference>
<dbReference type="InterPro" id="IPR001296">
    <property type="entry name" value="Glyco_trans_1"/>
</dbReference>
<dbReference type="RefSeq" id="WP_310520668.1">
    <property type="nucleotide sequence ID" value="NZ_JAVKGS010000002.1"/>
</dbReference>
<evidence type="ECO:0000259" key="6">
    <source>
        <dbReference type="Pfam" id="PF13439"/>
    </source>
</evidence>
<dbReference type="SUPFAM" id="SSF53756">
    <property type="entry name" value="UDP-Glycosyltransferase/glycogen phosphorylase"/>
    <property type="match status" value="1"/>
</dbReference>
<evidence type="ECO:0000259" key="5">
    <source>
        <dbReference type="Pfam" id="PF00534"/>
    </source>
</evidence>
<proteinExistence type="predicted"/>
<keyword evidence="3 7" id="KW-0808">Transferase</keyword>
<dbReference type="PANTHER" id="PTHR45947:SF3">
    <property type="entry name" value="SULFOQUINOVOSYL TRANSFERASE SQD2"/>
    <property type="match status" value="1"/>
</dbReference>
<protein>
    <recommendedName>
        <fullName evidence="1">D-inositol 3-phosphate glycosyltransferase</fullName>
    </recommendedName>
</protein>
<name>A0ABU1FK51_9MICO</name>